<dbReference type="InterPro" id="IPR046547">
    <property type="entry name" value="DUF6803"/>
</dbReference>
<dbReference type="Proteomes" id="UP000037175">
    <property type="component" value="Unassembled WGS sequence"/>
</dbReference>
<sequence>MNMTHYMELLATNQPWNLIIFMAIPVILAETVAVSELFILFGRNLSGGLRRLNKIAGIIAGFYFVGIFIYLFKTAVIPLTAGGEWRGIVDILAVGFYLSGVIPLFGISLLEIGLLGRGKTEEEKLKLHAVFVAIFLVVAHVAMILGMLNPDIFTYGGSGMAM</sequence>
<keyword evidence="3" id="KW-1185">Reference proteome</keyword>
<proteinExistence type="predicted"/>
<evidence type="ECO:0000313" key="3">
    <source>
        <dbReference type="Proteomes" id="UP000037175"/>
    </source>
</evidence>
<keyword evidence="1" id="KW-1133">Transmembrane helix</keyword>
<dbReference type="PATRIC" id="fig|281456.6.peg.3502"/>
<dbReference type="AlphaFoldDB" id="A0A0L6VYD5"/>
<accession>A0A0L6VYD5</accession>
<keyword evidence="1" id="KW-0812">Transmembrane</keyword>
<organism evidence="2 3">
    <name type="scientific">Thermincola ferriacetica</name>
    <dbReference type="NCBI Taxonomy" id="281456"/>
    <lineage>
        <taxon>Bacteria</taxon>
        <taxon>Bacillati</taxon>
        <taxon>Bacillota</taxon>
        <taxon>Clostridia</taxon>
        <taxon>Eubacteriales</taxon>
        <taxon>Thermincolaceae</taxon>
        <taxon>Thermincola</taxon>
    </lineage>
</organism>
<feature type="transmembrane region" description="Helical" evidence="1">
    <location>
        <begin position="127"/>
        <end position="148"/>
    </location>
</feature>
<comment type="caution">
    <text evidence="2">The sequence shown here is derived from an EMBL/GenBank/DDBJ whole genome shotgun (WGS) entry which is preliminary data.</text>
</comment>
<feature type="transmembrane region" description="Helical" evidence="1">
    <location>
        <begin position="92"/>
        <end position="115"/>
    </location>
</feature>
<gene>
    <name evidence="2" type="ORF">Tfer_3305</name>
</gene>
<feature type="transmembrane region" description="Helical" evidence="1">
    <location>
        <begin position="52"/>
        <end position="72"/>
    </location>
</feature>
<feature type="transmembrane region" description="Helical" evidence="1">
    <location>
        <begin position="16"/>
        <end position="40"/>
    </location>
</feature>
<keyword evidence="1" id="KW-0472">Membrane</keyword>
<name>A0A0L6VYD5_9FIRM</name>
<evidence type="ECO:0000313" key="2">
    <source>
        <dbReference type="EMBL" id="KNZ68163.1"/>
    </source>
</evidence>
<evidence type="ECO:0000256" key="1">
    <source>
        <dbReference type="SAM" id="Phobius"/>
    </source>
</evidence>
<dbReference type="EMBL" id="LGTE01000065">
    <property type="protein sequence ID" value="KNZ68163.1"/>
    <property type="molecule type" value="Genomic_DNA"/>
</dbReference>
<dbReference type="RefSeq" id="WP_052219202.1">
    <property type="nucleotide sequence ID" value="NZ_LGTE01000065.1"/>
</dbReference>
<evidence type="ECO:0008006" key="4">
    <source>
        <dbReference type="Google" id="ProtNLM"/>
    </source>
</evidence>
<protein>
    <recommendedName>
        <fullName evidence="4">Permease</fullName>
    </recommendedName>
</protein>
<dbReference type="Pfam" id="PF20617">
    <property type="entry name" value="DUF6803"/>
    <property type="match status" value="1"/>
</dbReference>
<reference evidence="3" key="1">
    <citation type="submission" date="2015-07" db="EMBL/GenBank/DDBJ databases">
        <title>Complete Genome of Thermincola ferriacetica strain Z-0001T.</title>
        <authorList>
            <person name="Lusk B."/>
            <person name="Badalamenti J.P."/>
            <person name="Parameswaran P."/>
            <person name="Bond D.R."/>
            <person name="Torres C.I."/>
        </authorList>
    </citation>
    <scope>NUCLEOTIDE SEQUENCE [LARGE SCALE GENOMIC DNA]</scope>
    <source>
        <strain evidence="3">Z-0001</strain>
    </source>
</reference>